<organism evidence="1 2">
    <name type="scientific">Coccomyxa viridis</name>
    <dbReference type="NCBI Taxonomy" id="1274662"/>
    <lineage>
        <taxon>Eukaryota</taxon>
        <taxon>Viridiplantae</taxon>
        <taxon>Chlorophyta</taxon>
        <taxon>core chlorophytes</taxon>
        <taxon>Trebouxiophyceae</taxon>
        <taxon>Trebouxiophyceae incertae sedis</taxon>
        <taxon>Coccomyxaceae</taxon>
        <taxon>Coccomyxa</taxon>
    </lineage>
</organism>
<dbReference type="EMBL" id="CAXHTA020000006">
    <property type="protein sequence ID" value="CAL5222018.1"/>
    <property type="molecule type" value="Genomic_DNA"/>
</dbReference>
<protein>
    <submittedName>
        <fullName evidence="1">G4308 protein</fullName>
    </submittedName>
</protein>
<keyword evidence="2" id="KW-1185">Reference proteome</keyword>
<evidence type="ECO:0000313" key="1">
    <source>
        <dbReference type="EMBL" id="CAL5222018.1"/>
    </source>
</evidence>
<name>A0ABP1FPZ4_9CHLO</name>
<gene>
    <name evidence="1" type="primary">g4308</name>
    <name evidence="1" type="ORF">VP750_LOCUS3677</name>
</gene>
<sequence length="85" mass="9350">MLSKLVVFDTNVYMNHNHWDAKVIMQLLHAWILISPSIVILVPIEVMSELICLAASSSSWISQLAAAGLKVLKSVLASKIAHVQL</sequence>
<evidence type="ECO:0000313" key="2">
    <source>
        <dbReference type="Proteomes" id="UP001497392"/>
    </source>
</evidence>
<dbReference type="Gene3D" id="3.40.50.1010">
    <property type="entry name" value="5'-nuclease"/>
    <property type="match status" value="1"/>
</dbReference>
<dbReference type="Proteomes" id="UP001497392">
    <property type="component" value="Unassembled WGS sequence"/>
</dbReference>
<accession>A0ABP1FPZ4</accession>
<reference evidence="1 2" key="1">
    <citation type="submission" date="2024-06" db="EMBL/GenBank/DDBJ databases">
        <authorList>
            <person name="Kraege A."/>
            <person name="Thomma B."/>
        </authorList>
    </citation>
    <scope>NUCLEOTIDE SEQUENCE [LARGE SCALE GENOMIC DNA]</scope>
</reference>
<proteinExistence type="predicted"/>
<comment type="caution">
    <text evidence="1">The sequence shown here is derived from an EMBL/GenBank/DDBJ whole genome shotgun (WGS) entry which is preliminary data.</text>
</comment>